<dbReference type="PANTHER" id="PTHR47572">
    <property type="entry name" value="LIPOPROTEIN-RELATED"/>
    <property type="match status" value="1"/>
</dbReference>
<comment type="caution">
    <text evidence="3">The sequence shown here is derived from an EMBL/GenBank/DDBJ whole genome shotgun (WGS) entry which is preliminary data.</text>
</comment>
<dbReference type="GO" id="GO:0016787">
    <property type="term" value="F:hydrolase activity"/>
    <property type="evidence" value="ECO:0007669"/>
    <property type="project" value="UniProtKB-KW"/>
</dbReference>
<evidence type="ECO:0000259" key="2">
    <source>
        <dbReference type="Pfam" id="PF08450"/>
    </source>
</evidence>
<gene>
    <name evidence="3" type="primary">gnl</name>
    <name evidence="3" type="ORF">CQA01_04400</name>
</gene>
<dbReference type="PROSITE" id="PS51257">
    <property type="entry name" value="PROKAR_LIPOPROTEIN"/>
    <property type="match status" value="1"/>
</dbReference>
<accession>A0A512C6R6</accession>
<evidence type="ECO:0000313" key="4">
    <source>
        <dbReference type="Proteomes" id="UP000321301"/>
    </source>
</evidence>
<dbReference type="Gene3D" id="2.120.10.30">
    <property type="entry name" value="TolB, C-terminal domain"/>
    <property type="match status" value="1"/>
</dbReference>
<keyword evidence="4" id="KW-1185">Reference proteome</keyword>
<dbReference type="InterPro" id="IPR051262">
    <property type="entry name" value="SMP-30/CGR1_Lactonase"/>
</dbReference>
<dbReference type="PANTHER" id="PTHR47572:SF4">
    <property type="entry name" value="LACTONASE DRP35"/>
    <property type="match status" value="1"/>
</dbReference>
<dbReference type="SUPFAM" id="SSF63829">
    <property type="entry name" value="Calcium-dependent phosphotriesterase"/>
    <property type="match status" value="1"/>
</dbReference>
<dbReference type="InterPro" id="IPR013658">
    <property type="entry name" value="SGL"/>
</dbReference>
<name>A0A512C6R6_9BACT</name>
<evidence type="ECO:0000256" key="1">
    <source>
        <dbReference type="ARBA" id="ARBA00022801"/>
    </source>
</evidence>
<sequence>MKALHISSIIFLSAVGVFSCSEKKIADKEQDYLPITIVEENDGLQNIFASGIEARIIGADYEWTEGPLWVEKEQMLLFSEIPTNKVYAWKEGALPEVYLNPAGLTSAETRGGEVGSNGLLLDPSGKLVLCQHGERRLARMMAELDAPAPKYESVIAEFEGKRFNSPNDAIYDSKGNLYFTDPAYGLEFRMEDPKKEIDFQGVYRYNKNGQLQLLLDSISRPNGIALLPDEKHLLIANSDPEKPYWYLYELDGDKGLKNGKVFYDASAVLANEPGLPDGLKIKKDGTIIASGPGGIWVFGSNGDLLGRLKLGELVSNVALNAKEDLMFVTADSYVLSIPLK</sequence>
<dbReference type="Pfam" id="PF08450">
    <property type="entry name" value="SGL"/>
    <property type="match status" value="1"/>
</dbReference>
<evidence type="ECO:0000313" key="3">
    <source>
        <dbReference type="EMBL" id="GEO19906.1"/>
    </source>
</evidence>
<organism evidence="3 4">
    <name type="scientific">Cyclobacterium qasimii</name>
    <dbReference type="NCBI Taxonomy" id="1350429"/>
    <lineage>
        <taxon>Bacteria</taxon>
        <taxon>Pseudomonadati</taxon>
        <taxon>Bacteroidota</taxon>
        <taxon>Cytophagia</taxon>
        <taxon>Cytophagales</taxon>
        <taxon>Cyclobacteriaceae</taxon>
        <taxon>Cyclobacterium</taxon>
    </lineage>
</organism>
<dbReference type="InterPro" id="IPR011042">
    <property type="entry name" value="6-blade_b-propeller_TolB-like"/>
</dbReference>
<dbReference type="RefSeq" id="WP_146946978.1">
    <property type="nucleotide sequence ID" value="NZ_BJYV01000001.1"/>
</dbReference>
<keyword evidence="1" id="KW-0378">Hydrolase</keyword>
<dbReference type="EMBL" id="BJYV01000001">
    <property type="protein sequence ID" value="GEO19906.1"/>
    <property type="molecule type" value="Genomic_DNA"/>
</dbReference>
<protein>
    <submittedName>
        <fullName evidence="3">Gluconolactonase</fullName>
    </submittedName>
</protein>
<reference evidence="3 4" key="1">
    <citation type="submission" date="2019-07" db="EMBL/GenBank/DDBJ databases">
        <title>Whole genome shotgun sequence of Cyclobacterium qasimii NBRC 106168.</title>
        <authorList>
            <person name="Hosoyama A."/>
            <person name="Uohara A."/>
            <person name="Ohji S."/>
            <person name="Ichikawa N."/>
        </authorList>
    </citation>
    <scope>NUCLEOTIDE SEQUENCE [LARGE SCALE GENOMIC DNA]</scope>
    <source>
        <strain evidence="3 4">NBRC 106168</strain>
    </source>
</reference>
<dbReference type="Proteomes" id="UP000321301">
    <property type="component" value="Unassembled WGS sequence"/>
</dbReference>
<proteinExistence type="predicted"/>
<feature type="domain" description="SMP-30/Gluconolactonase/LRE-like region" evidence="2">
    <location>
        <begin position="63"/>
        <end position="330"/>
    </location>
</feature>
<dbReference type="AlphaFoldDB" id="A0A512C6R6"/>